<keyword evidence="5" id="KW-1185">Reference proteome</keyword>
<accession>A0ABW6JZ99</accession>
<dbReference type="Gene3D" id="2.50.20.10">
    <property type="entry name" value="Lipoprotein localisation LolA/LolB/LppX"/>
    <property type="match status" value="1"/>
</dbReference>
<keyword evidence="2" id="KW-0812">Transmembrane</keyword>
<dbReference type="PANTHER" id="PTHR37507:SF2">
    <property type="entry name" value="SPORULATION PROTEIN YDCC"/>
    <property type="match status" value="1"/>
</dbReference>
<protein>
    <submittedName>
        <fullName evidence="4">Outer membrane lipoprotein carrier protein LolA</fullName>
    </submittedName>
</protein>
<evidence type="ECO:0000256" key="1">
    <source>
        <dbReference type="SAM" id="MobiDB-lite"/>
    </source>
</evidence>
<dbReference type="Proteomes" id="UP001601058">
    <property type="component" value="Unassembled WGS sequence"/>
</dbReference>
<reference evidence="4 5" key="1">
    <citation type="submission" date="2024-08" db="EMBL/GenBank/DDBJ databases">
        <title>Two novel Cytobacillus novel species.</title>
        <authorList>
            <person name="Liu G."/>
        </authorList>
    </citation>
    <scope>NUCLEOTIDE SEQUENCE [LARGE SCALE GENOMIC DNA]</scope>
    <source>
        <strain evidence="4 5">FJAT-53684</strain>
    </source>
</reference>
<dbReference type="RefSeq" id="WP_389220084.1">
    <property type="nucleotide sequence ID" value="NZ_JBIACJ010000006.1"/>
</dbReference>
<evidence type="ECO:0000259" key="3">
    <source>
        <dbReference type="Pfam" id="PF03888"/>
    </source>
</evidence>
<keyword evidence="2" id="KW-0472">Membrane</keyword>
<evidence type="ECO:0000313" key="4">
    <source>
        <dbReference type="EMBL" id="MFE8697240.1"/>
    </source>
</evidence>
<gene>
    <name evidence="4" type="ORF">ACFYKT_12920</name>
</gene>
<keyword evidence="4" id="KW-0449">Lipoprotein</keyword>
<feature type="transmembrane region" description="Helical" evidence="2">
    <location>
        <begin position="79"/>
        <end position="100"/>
    </location>
</feature>
<sequence length="554" mass="62377">MDNKEKELSDYIDRLNAEQNPHSYENRTDSDDLDKLFQTVRMVRTLKSPTMPEADFQKKLTDSLVDQSHQKKPIRSRKWLWLPSIASVAALFILIMNTLLPLGDTNIVNAMEEAFNNVEAYHGALEIIETNANGESFTQAKWEVWANPDGQYYIEGLEGINKGLITVNNGEKKWQIQPMDKEVHIFPPFPDTNRFVFELGQEIQNVKNALSVKEIEEDTVAGRQASILEVTPHGGNPYKIWVDKETKLPLQKQTAMHNARQYTVTYTEIDFTKNIPGDLTSYYVPKGFETIDSNPEQLINHIDEIQDSIDFSPKIPDSLPTGYVLDNLAFIPNEKLIKQYYSIPDHDKKVIVLQKKTTDALNPHPAAIIAKMENGIAEIQSPVEKDTGILGGGGVYEGQTDLHSIRWQQEGKEFAVVGNASLDILEAFAKELTNGAFEMPTLEKTTKPQVDVPINMAVEENDQKSVDAGSSPWKLDPIFVTQIFVSLKISPEGITGDYPIQLKDLSISTNNGEEAIIEVSSEQTPIKRVYLKRLVRQDSTGIWTVIGYDPSDKK</sequence>
<dbReference type="EMBL" id="JBIACJ010000006">
    <property type="protein sequence ID" value="MFE8697240.1"/>
    <property type="molecule type" value="Genomic_DNA"/>
</dbReference>
<dbReference type="PANTHER" id="PTHR37507">
    <property type="entry name" value="SPORULATION PROTEIN YDCC"/>
    <property type="match status" value="1"/>
</dbReference>
<dbReference type="InterPro" id="IPR033434">
    <property type="entry name" value="MucB/RseB_N"/>
</dbReference>
<evidence type="ECO:0000256" key="2">
    <source>
        <dbReference type="SAM" id="Phobius"/>
    </source>
</evidence>
<dbReference type="InterPro" id="IPR052944">
    <property type="entry name" value="Sporulation_related"/>
</dbReference>
<feature type="region of interest" description="Disordered" evidence="1">
    <location>
        <begin position="1"/>
        <end position="30"/>
    </location>
</feature>
<organism evidence="4 5">
    <name type="scientific">Cytobacillus mangrovibacter</name>
    <dbReference type="NCBI Taxonomy" id="3299024"/>
    <lineage>
        <taxon>Bacteria</taxon>
        <taxon>Bacillati</taxon>
        <taxon>Bacillota</taxon>
        <taxon>Bacilli</taxon>
        <taxon>Bacillales</taxon>
        <taxon>Bacillaceae</taxon>
        <taxon>Cytobacillus</taxon>
    </lineage>
</organism>
<name>A0ABW6JZ99_9BACI</name>
<comment type="caution">
    <text evidence="4">The sequence shown here is derived from an EMBL/GenBank/DDBJ whole genome shotgun (WGS) entry which is preliminary data.</text>
</comment>
<keyword evidence="2" id="KW-1133">Transmembrane helix</keyword>
<proteinExistence type="predicted"/>
<dbReference type="SUPFAM" id="SSF89392">
    <property type="entry name" value="Prokaryotic lipoproteins and lipoprotein localization factors"/>
    <property type="match status" value="1"/>
</dbReference>
<evidence type="ECO:0000313" key="5">
    <source>
        <dbReference type="Proteomes" id="UP001601058"/>
    </source>
</evidence>
<dbReference type="InterPro" id="IPR029046">
    <property type="entry name" value="LolA/LolB/LppX"/>
</dbReference>
<feature type="domain" description="MucB/RseB N-terminal" evidence="3">
    <location>
        <begin position="192"/>
        <end position="258"/>
    </location>
</feature>
<dbReference type="Pfam" id="PF03888">
    <property type="entry name" value="MucB_RseB"/>
    <property type="match status" value="1"/>
</dbReference>
<feature type="compositionally biased region" description="Basic and acidic residues" evidence="1">
    <location>
        <begin position="1"/>
        <end position="16"/>
    </location>
</feature>